<dbReference type="Proteomes" id="UP000005408">
    <property type="component" value="Unassembled WGS sequence"/>
</dbReference>
<evidence type="ECO:0000313" key="2">
    <source>
        <dbReference type="EnsemblMetazoa" id="G18537.1:cds"/>
    </source>
</evidence>
<proteinExistence type="predicted"/>
<dbReference type="Gene3D" id="2.170.300.10">
    <property type="entry name" value="Tie2 ligand-binding domain superfamily"/>
    <property type="match status" value="1"/>
</dbReference>
<reference evidence="2" key="1">
    <citation type="submission" date="2022-08" db="UniProtKB">
        <authorList>
            <consortium name="EnsemblMetazoa"/>
        </authorList>
    </citation>
    <scope>IDENTIFICATION</scope>
    <source>
        <strain evidence="2">05x7-T-G4-1.051#20</strain>
    </source>
</reference>
<dbReference type="AlphaFoldDB" id="A0A8W8JE21"/>
<feature type="signal peptide" evidence="1">
    <location>
        <begin position="1"/>
        <end position="20"/>
    </location>
</feature>
<sequence length="123" mass="13601">MRPFSMNIWIILLFISHVDLDVVSTQTCPPGYHGPLCNMTCRFPNYGEECQLKCLCEEEKCDHTAGCVGNNTTNVMPVENTTQFLHTSASVNSFSGKGNNLTEKSVRCSRVGYDVGLTVPAMF</sequence>
<keyword evidence="1" id="KW-0732">Signal</keyword>
<name>A0A8W8JE21_MAGGI</name>
<protein>
    <submittedName>
        <fullName evidence="2">Uncharacterized protein</fullName>
    </submittedName>
</protein>
<keyword evidence="3" id="KW-1185">Reference proteome</keyword>
<organism evidence="2 3">
    <name type="scientific">Magallana gigas</name>
    <name type="common">Pacific oyster</name>
    <name type="synonym">Crassostrea gigas</name>
    <dbReference type="NCBI Taxonomy" id="29159"/>
    <lineage>
        <taxon>Eukaryota</taxon>
        <taxon>Metazoa</taxon>
        <taxon>Spiralia</taxon>
        <taxon>Lophotrochozoa</taxon>
        <taxon>Mollusca</taxon>
        <taxon>Bivalvia</taxon>
        <taxon>Autobranchia</taxon>
        <taxon>Pteriomorphia</taxon>
        <taxon>Ostreida</taxon>
        <taxon>Ostreoidea</taxon>
        <taxon>Ostreidae</taxon>
        <taxon>Magallana</taxon>
    </lineage>
</organism>
<dbReference type="EnsemblMetazoa" id="G18537.1">
    <property type="protein sequence ID" value="G18537.1:cds"/>
    <property type="gene ID" value="G18537"/>
</dbReference>
<evidence type="ECO:0000313" key="3">
    <source>
        <dbReference type="Proteomes" id="UP000005408"/>
    </source>
</evidence>
<evidence type="ECO:0000256" key="1">
    <source>
        <dbReference type="SAM" id="SignalP"/>
    </source>
</evidence>
<feature type="chain" id="PRO_5036457360" evidence="1">
    <location>
        <begin position="21"/>
        <end position="123"/>
    </location>
</feature>
<accession>A0A8W8JE21</accession>